<evidence type="ECO:0000256" key="11">
    <source>
        <dbReference type="SAM" id="SignalP"/>
    </source>
</evidence>
<evidence type="ECO:0000313" key="16">
    <source>
        <dbReference type="Proteomes" id="UP000053989"/>
    </source>
</evidence>
<dbReference type="PROSITE" id="PS00129">
    <property type="entry name" value="GLYCOSYL_HYDROL_F31_1"/>
    <property type="match status" value="1"/>
</dbReference>
<protein>
    <recommendedName>
        <fullName evidence="9">Glucosidase II subunit alpha</fullName>
    </recommendedName>
</protein>
<dbReference type="SUPFAM" id="SSF74650">
    <property type="entry name" value="Galactose mutarotase-like"/>
    <property type="match status" value="1"/>
</dbReference>
<evidence type="ECO:0000256" key="2">
    <source>
        <dbReference type="ARBA" id="ARBA00004833"/>
    </source>
</evidence>
<accession>A0A0C2ZKJ9</accession>
<dbReference type="GO" id="GO:0006491">
    <property type="term" value="P:N-glycan processing"/>
    <property type="evidence" value="ECO:0007669"/>
    <property type="project" value="TreeGrafter"/>
</dbReference>
<dbReference type="Proteomes" id="UP000053989">
    <property type="component" value="Unassembled WGS sequence"/>
</dbReference>
<dbReference type="GO" id="GO:0090599">
    <property type="term" value="F:alpha-glucosidase activity"/>
    <property type="evidence" value="ECO:0007669"/>
    <property type="project" value="TreeGrafter"/>
</dbReference>
<dbReference type="GO" id="GO:0005975">
    <property type="term" value="P:carbohydrate metabolic process"/>
    <property type="evidence" value="ECO:0007669"/>
    <property type="project" value="InterPro"/>
</dbReference>
<dbReference type="STRING" id="1036808.A0A0C2ZKJ9"/>
<keyword evidence="5 10" id="KW-0378">Hydrolase</keyword>
<keyword evidence="16" id="KW-1185">Reference proteome</keyword>
<dbReference type="Gene3D" id="2.60.40.1180">
    <property type="entry name" value="Golgi alpha-mannosidase II"/>
    <property type="match status" value="2"/>
</dbReference>
<evidence type="ECO:0000259" key="14">
    <source>
        <dbReference type="Pfam" id="PF21365"/>
    </source>
</evidence>
<dbReference type="CDD" id="cd14752">
    <property type="entry name" value="GH31_N"/>
    <property type="match status" value="1"/>
</dbReference>
<organism evidence="15 16">
    <name type="scientific">Scleroderma citrinum Foug A</name>
    <dbReference type="NCBI Taxonomy" id="1036808"/>
    <lineage>
        <taxon>Eukaryota</taxon>
        <taxon>Fungi</taxon>
        <taxon>Dikarya</taxon>
        <taxon>Basidiomycota</taxon>
        <taxon>Agaricomycotina</taxon>
        <taxon>Agaricomycetes</taxon>
        <taxon>Agaricomycetidae</taxon>
        <taxon>Boletales</taxon>
        <taxon>Sclerodermatineae</taxon>
        <taxon>Sclerodermataceae</taxon>
        <taxon>Scleroderma</taxon>
    </lineage>
</organism>
<dbReference type="PANTHER" id="PTHR22762">
    <property type="entry name" value="ALPHA-GLUCOSIDASE"/>
    <property type="match status" value="1"/>
</dbReference>
<dbReference type="Pfam" id="PF13802">
    <property type="entry name" value="Gal_mutarotas_2"/>
    <property type="match status" value="1"/>
</dbReference>
<feature type="signal peptide" evidence="11">
    <location>
        <begin position="1"/>
        <end position="20"/>
    </location>
</feature>
<dbReference type="InterPro" id="IPR000322">
    <property type="entry name" value="Glyco_hydro_31_TIM"/>
</dbReference>
<evidence type="ECO:0000259" key="13">
    <source>
        <dbReference type="Pfam" id="PF13802"/>
    </source>
</evidence>
<evidence type="ECO:0000256" key="3">
    <source>
        <dbReference type="ARBA" id="ARBA00007806"/>
    </source>
</evidence>
<feature type="domain" description="Glycosyl hydrolase family 31 C-terminal" evidence="14">
    <location>
        <begin position="709"/>
        <end position="803"/>
    </location>
</feature>
<dbReference type="Gene3D" id="3.20.20.80">
    <property type="entry name" value="Glycosidases"/>
    <property type="match status" value="1"/>
</dbReference>
<dbReference type="Gene3D" id="2.60.40.1760">
    <property type="entry name" value="glycosyl hydrolase (family 31)"/>
    <property type="match status" value="1"/>
</dbReference>
<reference evidence="15 16" key="1">
    <citation type="submission" date="2014-04" db="EMBL/GenBank/DDBJ databases">
        <authorList>
            <consortium name="DOE Joint Genome Institute"/>
            <person name="Kuo A."/>
            <person name="Kohler A."/>
            <person name="Nagy L.G."/>
            <person name="Floudas D."/>
            <person name="Copeland A."/>
            <person name="Barry K.W."/>
            <person name="Cichocki N."/>
            <person name="Veneault-Fourrey C."/>
            <person name="LaButti K."/>
            <person name="Lindquist E.A."/>
            <person name="Lipzen A."/>
            <person name="Lundell T."/>
            <person name="Morin E."/>
            <person name="Murat C."/>
            <person name="Sun H."/>
            <person name="Tunlid A."/>
            <person name="Henrissat B."/>
            <person name="Grigoriev I.V."/>
            <person name="Hibbett D.S."/>
            <person name="Martin F."/>
            <person name="Nordberg H.P."/>
            <person name="Cantor M.N."/>
            <person name="Hua S.X."/>
        </authorList>
    </citation>
    <scope>NUCLEOTIDE SEQUENCE [LARGE SCALE GENOMIC DNA]</scope>
    <source>
        <strain evidence="15 16">Foug A</strain>
    </source>
</reference>
<dbReference type="InterPro" id="IPR017853">
    <property type="entry name" value="GH"/>
</dbReference>
<dbReference type="Pfam" id="PF01055">
    <property type="entry name" value="Glyco_hydro_31_2nd"/>
    <property type="match status" value="1"/>
</dbReference>
<dbReference type="InterPro" id="IPR030458">
    <property type="entry name" value="Glyco_hydro_31_AS"/>
</dbReference>
<proteinExistence type="inferred from homology"/>
<dbReference type="Pfam" id="PF21365">
    <property type="entry name" value="Glyco_hydro_31_3rd"/>
    <property type="match status" value="1"/>
</dbReference>
<evidence type="ECO:0000256" key="7">
    <source>
        <dbReference type="ARBA" id="ARBA00023180"/>
    </source>
</evidence>
<dbReference type="InterPro" id="IPR025887">
    <property type="entry name" value="Glyco_hydro_31_N_dom"/>
</dbReference>
<sequence length="971" mass="108728">MWPPTILILGCLLSTSQILAFKSNDFKTCAQSGFCRRGRALSARAQAAGSSWKSPYSIDPSSVVLASDHASFTASVKSSIYPTVNFGLDVRLHEDGVVRVRMDEVGGLRKRYDEAASWALVQEPRVNRQIAWTVGKSAVRVVYGEKKNIEVVIEFEPLKVTLFQDGVEQVVLNGRGLLHMEHFRTKEGSQPATITDDDAQTVVQMNPAAWFEGDEQDAWWDETWSTWTDSKPKGPESFSLDITFPNHLHVYGIPQHATNLSLPSTTGPGATYTDPFRLYNSDVFEYLADSPVSLYGSVPLMHAHNTESTVAVFNLVASDTSVDIGRTSTGTETHWISESGIMDLFIIPGPTPADIFARYTRLTGTAPLPPYWGLGYHQCRWNYVNSDDVRSVQDRFDGADIPLDVIWLDIEYSVGHKYFIWDKKNFPDPVGMIKDIEAVERRMVIIVDPHLKRESDYPMYQVASDLGVLVKPKTGSGEYEGWCWPGSSSWIDFFDPKSWDLWISFFKTKSVDGQWAWIDSTENIGIWNDMNEPTVFSGPEISMPRDNVHYGGWEHRDIHNINGMMFTNQTYNALLHRSDPPKRPFVLTRSFYAGSQRFGAMWTGDNLCSWEHMAAGIKMVLSNGLGGIAFGGSDVGGFFGNPDPELLVRWYVVGAFSPLFRAHAHIDSKRREPYLLDEPYKSMIRDTLKLRYAMLPVWYTAFKELSTTGMPIVRPQYVVFPHDPEGFAVDDQFYVGSSGLLIKPITTRGATSTSMYLPDSQIYYNYFTSHAYLTVAKNPRRRTVTVPAELHEIPLLIRGGSIVPTRERPRRSSGLMRKDPFTLRVALDVDGAANGKVYLDEGEGYGHTDGEFVWREFGAETKKGGSSKSKNKELRLWNSNGWKQDGSNDVALYDPSNAFAQTISGVRVERVIILGIGARPAAVHIVGGSPLEWEWEEGSGYGATAEDRAGVLVLMDPAVRIADDWEIVVSF</sequence>
<comment type="similarity">
    <text evidence="3 10">Belongs to the glycosyl hydrolase 31 family.</text>
</comment>
<evidence type="ECO:0000256" key="5">
    <source>
        <dbReference type="ARBA" id="ARBA00022801"/>
    </source>
</evidence>
<dbReference type="HOGENOM" id="CLU_000631_7_0_1"/>
<dbReference type="GO" id="GO:0030246">
    <property type="term" value="F:carbohydrate binding"/>
    <property type="evidence" value="ECO:0007669"/>
    <property type="project" value="InterPro"/>
</dbReference>
<feature type="chain" id="PRO_5002174963" description="Glucosidase II subunit alpha" evidence="11">
    <location>
        <begin position="21"/>
        <end position="971"/>
    </location>
</feature>
<dbReference type="AlphaFoldDB" id="A0A0C2ZKJ9"/>
<evidence type="ECO:0000256" key="1">
    <source>
        <dbReference type="ARBA" id="ARBA00004240"/>
    </source>
</evidence>
<name>A0A0C2ZKJ9_9AGAM</name>
<evidence type="ECO:0000256" key="4">
    <source>
        <dbReference type="ARBA" id="ARBA00022729"/>
    </source>
</evidence>
<dbReference type="SUPFAM" id="SSF51011">
    <property type="entry name" value="Glycosyl hydrolase domain"/>
    <property type="match status" value="1"/>
</dbReference>
<dbReference type="InterPro" id="IPR011013">
    <property type="entry name" value="Gal_mutarotase_sf_dom"/>
</dbReference>
<dbReference type="FunCoup" id="A0A0C2ZKJ9">
    <property type="interactions" value="457"/>
</dbReference>
<keyword evidence="4 11" id="KW-0732">Signal</keyword>
<keyword evidence="7" id="KW-0325">Glycoprotein</keyword>
<dbReference type="InterPro" id="IPR013780">
    <property type="entry name" value="Glyco_hydro_b"/>
</dbReference>
<evidence type="ECO:0000259" key="12">
    <source>
        <dbReference type="Pfam" id="PF01055"/>
    </source>
</evidence>
<dbReference type="OrthoDB" id="3237269at2759"/>
<keyword evidence="8 10" id="KW-0326">Glycosidase</keyword>
<evidence type="ECO:0000256" key="8">
    <source>
        <dbReference type="ARBA" id="ARBA00023295"/>
    </source>
</evidence>
<comment type="subcellular location">
    <subcellularLocation>
        <location evidence="1">Endoplasmic reticulum</location>
    </subcellularLocation>
</comment>
<dbReference type="InterPro" id="IPR048395">
    <property type="entry name" value="Glyco_hydro_31_C"/>
</dbReference>
<dbReference type="SUPFAM" id="SSF51445">
    <property type="entry name" value="(Trans)glycosidases"/>
    <property type="match status" value="1"/>
</dbReference>
<dbReference type="InParanoid" id="A0A0C2ZKJ9"/>
<evidence type="ECO:0000256" key="6">
    <source>
        <dbReference type="ARBA" id="ARBA00022824"/>
    </source>
</evidence>
<evidence type="ECO:0000313" key="15">
    <source>
        <dbReference type="EMBL" id="KIM53182.1"/>
    </source>
</evidence>
<dbReference type="PANTHER" id="PTHR22762:SF54">
    <property type="entry name" value="BCDNA.GH04962"/>
    <property type="match status" value="1"/>
</dbReference>
<dbReference type="GO" id="GO:0017177">
    <property type="term" value="C:glucosidase II complex"/>
    <property type="evidence" value="ECO:0007669"/>
    <property type="project" value="TreeGrafter"/>
</dbReference>
<feature type="domain" description="Glycoside hydrolase family 31 N-terminal" evidence="13">
    <location>
        <begin position="88"/>
        <end position="323"/>
    </location>
</feature>
<gene>
    <name evidence="15" type="ORF">SCLCIDRAFT_139509</name>
</gene>
<reference evidence="16" key="2">
    <citation type="submission" date="2015-01" db="EMBL/GenBank/DDBJ databases">
        <title>Evolutionary Origins and Diversification of the Mycorrhizal Mutualists.</title>
        <authorList>
            <consortium name="DOE Joint Genome Institute"/>
            <consortium name="Mycorrhizal Genomics Consortium"/>
            <person name="Kohler A."/>
            <person name="Kuo A."/>
            <person name="Nagy L.G."/>
            <person name="Floudas D."/>
            <person name="Copeland A."/>
            <person name="Barry K.W."/>
            <person name="Cichocki N."/>
            <person name="Veneault-Fourrey C."/>
            <person name="LaButti K."/>
            <person name="Lindquist E.A."/>
            <person name="Lipzen A."/>
            <person name="Lundell T."/>
            <person name="Morin E."/>
            <person name="Murat C."/>
            <person name="Riley R."/>
            <person name="Ohm R."/>
            <person name="Sun H."/>
            <person name="Tunlid A."/>
            <person name="Henrissat B."/>
            <person name="Grigoriev I.V."/>
            <person name="Hibbett D.S."/>
            <person name="Martin F."/>
        </authorList>
    </citation>
    <scope>NUCLEOTIDE SEQUENCE [LARGE SCALE GENOMIC DNA]</scope>
    <source>
        <strain evidence="16">Foug A</strain>
    </source>
</reference>
<evidence type="ECO:0000256" key="10">
    <source>
        <dbReference type="RuleBase" id="RU361185"/>
    </source>
</evidence>
<comment type="pathway">
    <text evidence="2">Glycan metabolism; N-glycan metabolism.</text>
</comment>
<evidence type="ECO:0000256" key="9">
    <source>
        <dbReference type="ARBA" id="ARBA00042895"/>
    </source>
</evidence>
<dbReference type="EMBL" id="KN822188">
    <property type="protein sequence ID" value="KIM53182.1"/>
    <property type="molecule type" value="Genomic_DNA"/>
</dbReference>
<keyword evidence="6" id="KW-0256">Endoplasmic reticulum</keyword>
<dbReference type="CDD" id="cd06603">
    <property type="entry name" value="GH31_GANC_GANAB_alpha"/>
    <property type="match status" value="1"/>
</dbReference>
<feature type="domain" description="Glycoside hydrolase family 31 TIM barrel" evidence="12">
    <location>
        <begin position="367"/>
        <end position="701"/>
    </location>
</feature>